<evidence type="ECO:0000256" key="1">
    <source>
        <dbReference type="SAM" id="Coils"/>
    </source>
</evidence>
<dbReference type="GO" id="GO:0005634">
    <property type="term" value="C:nucleus"/>
    <property type="evidence" value="ECO:0007669"/>
    <property type="project" value="TreeGrafter"/>
</dbReference>
<dbReference type="InterPro" id="IPR011990">
    <property type="entry name" value="TPR-like_helical_dom_sf"/>
</dbReference>
<feature type="domain" description="SET" evidence="2">
    <location>
        <begin position="172"/>
        <end position="216"/>
    </location>
</feature>
<dbReference type="PANTHER" id="PTHR12197">
    <property type="entry name" value="HISTONE-LYSINE N-METHYLTRANSFERASE SMYD"/>
    <property type="match status" value="1"/>
</dbReference>
<dbReference type="SUPFAM" id="SSF82199">
    <property type="entry name" value="SET domain"/>
    <property type="match status" value="1"/>
</dbReference>
<reference evidence="3 4" key="1">
    <citation type="journal article" date="2024" name="Science">
        <title>Giant polyketide synthase enzymes in the biosynthesis of giant marine polyether toxins.</title>
        <authorList>
            <person name="Fallon T.R."/>
            <person name="Shende V.V."/>
            <person name="Wierzbicki I.H."/>
            <person name="Pendleton A.L."/>
            <person name="Watervoot N.F."/>
            <person name="Auber R.P."/>
            <person name="Gonzalez D.J."/>
            <person name="Wisecaver J.H."/>
            <person name="Moore B.S."/>
        </authorList>
    </citation>
    <scope>NUCLEOTIDE SEQUENCE [LARGE SCALE GENOMIC DNA]</scope>
    <source>
        <strain evidence="3 4">12B1</strain>
    </source>
</reference>
<keyword evidence="1" id="KW-0175">Coiled coil</keyword>
<dbReference type="EMBL" id="JBGBPQ010000001">
    <property type="protein sequence ID" value="KAL1529541.1"/>
    <property type="molecule type" value="Genomic_DNA"/>
</dbReference>
<dbReference type="Gene3D" id="1.25.40.10">
    <property type="entry name" value="Tetratricopeptide repeat domain"/>
    <property type="match status" value="1"/>
</dbReference>
<dbReference type="Pfam" id="PF00856">
    <property type="entry name" value="SET"/>
    <property type="match status" value="1"/>
</dbReference>
<organism evidence="3 4">
    <name type="scientific">Prymnesium parvum</name>
    <name type="common">Toxic golden alga</name>
    <dbReference type="NCBI Taxonomy" id="97485"/>
    <lineage>
        <taxon>Eukaryota</taxon>
        <taxon>Haptista</taxon>
        <taxon>Haptophyta</taxon>
        <taxon>Prymnesiophyceae</taxon>
        <taxon>Prymnesiales</taxon>
        <taxon>Prymnesiaceae</taxon>
        <taxon>Prymnesium</taxon>
    </lineage>
</organism>
<evidence type="ECO:0000259" key="2">
    <source>
        <dbReference type="Pfam" id="PF00856"/>
    </source>
</evidence>
<evidence type="ECO:0000313" key="4">
    <source>
        <dbReference type="Proteomes" id="UP001515480"/>
    </source>
</evidence>
<proteinExistence type="predicted"/>
<gene>
    <name evidence="3" type="ORF">AB1Y20_000486</name>
</gene>
<dbReference type="InterPro" id="IPR046341">
    <property type="entry name" value="SET_dom_sf"/>
</dbReference>
<name>A0AB34K967_PRYPA</name>
<feature type="coiled-coil region" evidence="1">
    <location>
        <begin position="272"/>
        <end position="299"/>
    </location>
</feature>
<sequence length="421" mass="46360">MIQHHADRGRCAVTPEPLNAGVVVARFSGAPYACCPMPSERERVCTACFVAASTADWERHKHECSVLHSQAGRLQELADAPVSDLLLLGRCLWRRRAVAEKPRAEDVAFDELKAGEITQGDWDLARLAAAMPGLLPPSLCGKPNISTCAEILACFRVNNFGITNELHRVVGAGCYPAAAILNHSCHPNCVLFFAGANLQVRTCTDVLRGDELCHSYIELCQPTALRREELRSRYGFECACARCCNGLFVDGEDVDAAMLSSNPSINSLDPSFDSALETADSLLRQAEAEEDERAELELCREAVTLLRKFCHRWSTLRYRAEGRCLSVALPCGENEVALESCRSLVNFLEVTLHHVPYHPLLALQHFTLCDLELEVGDRSRAKAQMEACTKGLAISHGKESSVRSAAHERWHKEFGSADSRA</sequence>
<dbReference type="InterPro" id="IPR050869">
    <property type="entry name" value="H3K4_H4K5_MeTrfase"/>
</dbReference>
<dbReference type="Proteomes" id="UP001515480">
    <property type="component" value="Unassembled WGS sequence"/>
</dbReference>
<accession>A0AB34K967</accession>
<keyword evidence="4" id="KW-1185">Reference proteome</keyword>
<dbReference type="Gene3D" id="2.170.270.10">
    <property type="entry name" value="SET domain"/>
    <property type="match status" value="1"/>
</dbReference>
<dbReference type="AlphaFoldDB" id="A0AB34K967"/>
<comment type="caution">
    <text evidence="3">The sequence shown here is derived from an EMBL/GenBank/DDBJ whole genome shotgun (WGS) entry which is preliminary data.</text>
</comment>
<dbReference type="InterPro" id="IPR001214">
    <property type="entry name" value="SET_dom"/>
</dbReference>
<protein>
    <recommendedName>
        <fullName evidence="2">SET domain-containing protein</fullName>
    </recommendedName>
</protein>
<evidence type="ECO:0000313" key="3">
    <source>
        <dbReference type="EMBL" id="KAL1529541.1"/>
    </source>
</evidence>
<dbReference type="PANTHER" id="PTHR12197:SF251">
    <property type="entry name" value="EG:BACR7C10.4 PROTEIN"/>
    <property type="match status" value="1"/>
</dbReference>